<dbReference type="Pfam" id="PF24883">
    <property type="entry name" value="NPHP3_N"/>
    <property type="match status" value="1"/>
</dbReference>
<dbReference type="RefSeq" id="XP_007687935.1">
    <property type="nucleotide sequence ID" value="XM_007689745.1"/>
</dbReference>
<proteinExistence type="predicted"/>
<dbReference type="GeneID" id="19124517"/>
<feature type="non-terminal residue" evidence="3">
    <location>
        <position position="190"/>
    </location>
</feature>
<sequence>FQKSNIETRTIDYKRLISIMMETCNHFNCIYLIIDAVDEFMPPSGTHGNWDQRTALLRTLLELEEAGRGKIKIFLTSRPTREIQDELTGVPSVTITKEANSKDIELYIRKRLEATRKKSRAEWGNKLRAGEEQNPTMSEFITSQITEKADGMFLFATLQLEVLLNSDYKVDISVTLERLPKNLEKTWERI</sequence>
<dbReference type="InterPro" id="IPR056884">
    <property type="entry name" value="NPHP3-like_N"/>
</dbReference>
<evidence type="ECO:0000259" key="2">
    <source>
        <dbReference type="Pfam" id="PF24883"/>
    </source>
</evidence>
<evidence type="ECO:0000313" key="4">
    <source>
        <dbReference type="Proteomes" id="UP000054032"/>
    </source>
</evidence>
<dbReference type="EMBL" id="KI963982">
    <property type="protein sequence ID" value="EUC45529.1"/>
    <property type="molecule type" value="Genomic_DNA"/>
</dbReference>
<gene>
    <name evidence="3" type="ORF">COCMIDRAFT_51694</name>
</gene>
<dbReference type="OrthoDB" id="3944243at2759"/>
<feature type="domain" description="Nephrocystin 3-like N-terminal" evidence="2">
    <location>
        <begin position="11"/>
        <end position="78"/>
    </location>
</feature>
<evidence type="ECO:0000313" key="3">
    <source>
        <dbReference type="EMBL" id="EUC45529.1"/>
    </source>
</evidence>
<dbReference type="HOGENOM" id="CLU_1431201_0_0_1"/>
<reference evidence="3 4" key="1">
    <citation type="journal article" date="2013" name="PLoS Genet.">
        <title>Comparative genome structure, secondary metabolite, and effector coding capacity across Cochliobolus pathogens.</title>
        <authorList>
            <person name="Condon B.J."/>
            <person name="Leng Y."/>
            <person name="Wu D."/>
            <person name="Bushley K.E."/>
            <person name="Ohm R.A."/>
            <person name="Otillar R."/>
            <person name="Martin J."/>
            <person name="Schackwitz W."/>
            <person name="Grimwood J."/>
            <person name="MohdZainudin N."/>
            <person name="Xue C."/>
            <person name="Wang R."/>
            <person name="Manning V.A."/>
            <person name="Dhillon B."/>
            <person name="Tu Z.J."/>
            <person name="Steffenson B.J."/>
            <person name="Salamov A."/>
            <person name="Sun H."/>
            <person name="Lowry S."/>
            <person name="LaButti K."/>
            <person name="Han J."/>
            <person name="Copeland A."/>
            <person name="Lindquist E."/>
            <person name="Barry K."/>
            <person name="Schmutz J."/>
            <person name="Baker S.E."/>
            <person name="Ciuffetti L.M."/>
            <person name="Grigoriev I.V."/>
            <person name="Zhong S."/>
            <person name="Turgeon B.G."/>
        </authorList>
    </citation>
    <scope>NUCLEOTIDE SEQUENCE [LARGE SCALE GENOMIC DNA]</scope>
    <source>
        <strain evidence="3 4">ATCC 44560</strain>
    </source>
</reference>
<protein>
    <recommendedName>
        <fullName evidence="2">Nephrocystin 3-like N-terminal domain-containing protein</fullName>
    </recommendedName>
</protein>
<keyword evidence="4" id="KW-1185">Reference proteome</keyword>
<evidence type="ECO:0000256" key="1">
    <source>
        <dbReference type="ARBA" id="ARBA00022737"/>
    </source>
</evidence>
<accession>W6ZDI9</accession>
<dbReference type="AlphaFoldDB" id="W6ZDI9"/>
<feature type="non-terminal residue" evidence="3">
    <location>
        <position position="1"/>
    </location>
</feature>
<name>W6ZDI9_COCMI</name>
<dbReference type="Proteomes" id="UP000054032">
    <property type="component" value="Unassembled WGS sequence"/>
</dbReference>
<organism evidence="3 4">
    <name type="scientific">Bipolaris oryzae ATCC 44560</name>
    <dbReference type="NCBI Taxonomy" id="930090"/>
    <lineage>
        <taxon>Eukaryota</taxon>
        <taxon>Fungi</taxon>
        <taxon>Dikarya</taxon>
        <taxon>Ascomycota</taxon>
        <taxon>Pezizomycotina</taxon>
        <taxon>Dothideomycetes</taxon>
        <taxon>Pleosporomycetidae</taxon>
        <taxon>Pleosporales</taxon>
        <taxon>Pleosporineae</taxon>
        <taxon>Pleosporaceae</taxon>
        <taxon>Bipolaris</taxon>
    </lineage>
</organism>
<dbReference type="PANTHER" id="PTHR10039">
    <property type="entry name" value="AMELOGENIN"/>
    <property type="match status" value="1"/>
</dbReference>
<dbReference type="KEGG" id="bor:COCMIDRAFT_51694"/>
<keyword evidence="1" id="KW-0677">Repeat</keyword>